<organism evidence="1 2">
    <name type="scientific">Bacillus cereus</name>
    <dbReference type="NCBI Taxonomy" id="1396"/>
    <lineage>
        <taxon>Bacteria</taxon>
        <taxon>Bacillati</taxon>
        <taxon>Bacillota</taxon>
        <taxon>Bacilli</taxon>
        <taxon>Bacillales</taxon>
        <taxon>Bacillaceae</taxon>
        <taxon>Bacillus</taxon>
        <taxon>Bacillus cereus group</taxon>
    </lineage>
</organism>
<comment type="caution">
    <text evidence="1">The sequence shown here is derived from an EMBL/GenBank/DDBJ whole genome shotgun (WGS) entry which is preliminary data.</text>
</comment>
<gene>
    <name evidence="1" type="ORF">B4088_2481</name>
</gene>
<dbReference type="InterPro" id="IPR036095">
    <property type="entry name" value="PTS_EIIB-like_sf"/>
</dbReference>
<dbReference type="PATRIC" id="fig|1396.535.peg.4442"/>
<dbReference type="Gene3D" id="3.40.50.2300">
    <property type="match status" value="1"/>
</dbReference>
<dbReference type="RefSeq" id="WP_063260976.1">
    <property type="nucleotide sequence ID" value="NZ_LJKE01000043.1"/>
</dbReference>
<dbReference type="GO" id="GO:0008982">
    <property type="term" value="F:protein-N(PI)-phosphohistidine-sugar phosphotransferase activity"/>
    <property type="evidence" value="ECO:0007669"/>
    <property type="project" value="InterPro"/>
</dbReference>
<protein>
    <submittedName>
        <fullName evidence="1">Putative sugar phosphotransferase component II B</fullName>
    </submittedName>
</protein>
<reference evidence="1 2" key="1">
    <citation type="submission" date="2015-09" db="EMBL/GenBank/DDBJ databases">
        <title>Bacillus cereus food isolates.</title>
        <authorList>
            <person name="Boekhorst J."/>
        </authorList>
    </citation>
    <scope>NUCLEOTIDE SEQUENCE [LARGE SCALE GENOMIC DNA]</scope>
    <source>
        <strain evidence="1 2">B4088</strain>
    </source>
</reference>
<proteinExistence type="predicted"/>
<evidence type="ECO:0000313" key="2">
    <source>
        <dbReference type="Proteomes" id="UP000076482"/>
    </source>
</evidence>
<dbReference type="CDD" id="cd05563">
    <property type="entry name" value="PTS_IIB_ascorbate"/>
    <property type="match status" value="1"/>
</dbReference>
<dbReference type="PROSITE" id="PS51099">
    <property type="entry name" value="PTS_EIIB_TYPE_2"/>
    <property type="match status" value="1"/>
</dbReference>
<accession>A0A164P7M5</accession>
<dbReference type="Proteomes" id="UP000076482">
    <property type="component" value="Unassembled WGS sequence"/>
</dbReference>
<dbReference type="InterPro" id="IPR013011">
    <property type="entry name" value="PTS_EIIB_2"/>
</dbReference>
<evidence type="ECO:0000313" key="1">
    <source>
        <dbReference type="EMBL" id="KZD66365.1"/>
    </source>
</evidence>
<sequence length="89" mass="9661">MKILVVCGNGLGSSFMMELNVKKVLDKLGVTAEVSHTDLASSKTENADYFIGSPEIMEQLVDGKRKTISVVNIFNLDEIQSALESALEV</sequence>
<dbReference type="AlphaFoldDB" id="A0A164P7M5"/>
<dbReference type="SUPFAM" id="SSF52794">
    <property type="entry name" value="PTS system IIB component-like"/>
    <property type="match status" value="1"/>
</dbReference>
<name>A0A164P7M5_BACCE</name>
<dbReference type="Pfam" id="PF02302">
    <property type="entry name" value="PTS_IIB"/>
    <property type="match status" value="1"/>
</dbReference>
<keyword evidence="1" id="KW-0808">Transferase</keyword>
<dbReference type="InterPro" id="IPR003501">
    <property type="entry name" value="PTS_EIIB_2/3"/>
</dbReference>
<dbReference type="EMBL" id="LJKE01000043">
    <property type="protein sequence ID" value="KZD66365.1"/>
    <property type="molecule type" value="Genomic_DNA"/>
</dbReference>
<dbReference type="GO" id="GO:0009401">
    <property type="term" value="P:phosphoenolpyruvate-dependent sugar phosphotransferase system"/>
    <property type="evidence" value="ECO:0007669"/>
    <property type="project" value="InterPro"/>
</dbReference>